<protein>
    <submittedName>
        <fullName evidence="2">DinB family protein</fullName>
    </submittedName>
</protein>
<dbReference type="RefSeq" id="WP_144912604.1">
    <property type="nucleotide sequence ID" value="NZ_VLLI01000006.1"/>
</dbReference>
<dbReference type="OrthoDB" id="1495892at2"/>
<dbReference type="Pfam" id="PF12867">
    <property type="entry name" value="DinB_2"/>
    <property type="match status" value="1"/>
</dbReference>
<evidence type="ECO:0000313" key="3">
    <source>
        <dbReference type="Proteomes" id="UP000317010"/>
    </source>
</evidence>
<dbReference type="SUPFAM" id="SSF109854">
    <property type="entry name" value="DinB/YfiT-like putative metalloenzymes"/>
    <property type="match status" value="1"/>
</dbReference>
<proteinExistence type="predicted"/>
<reference evidence="2 3" key="1">
    <citation type="submission" date="2019-07" db="EMBL/GenBank/DDBJ databases">
        <title>Genomic Encyclopedia of Archaeal and Bacterial Type Strains, Phase II (KMG-II): from individual species to whole genera.</title>
        <authorList>
            <person name="Goeker M."/>
        </authorList>
    </citation>
    <scope>NUCLEOTIDE SEQUENCE [LARGE SCALE GENOMIC DNA]</scope>
    <source>
        <strain evidence="2 3">ATCC BAA-1854</strain>
    </source>
</reference>
<dbReference type="Gene3D" id="1.20.120.450">
    <property type="entry name" value="dinb family like domain"/>
    <property type="match status" value="1"/>
</dbReference>
<keyword evidence="3" id="KW-1185">Reference proteome</keyword>
<dbReference type="InterPro" id="IPR024775">
    <property type="entry name" value="DinB-like"/>
</dbReference>
<name>A0A562U2Z2_9SPHI</name>
<dbReference type="EMBL" id="VLLI01000006">
    <property type="protein sequence ID" value="TWI99878.1"/>
    <property type="molecule type" value="Genomic_DNA"/>
</dbReference>
<comment type="caution">
    <text evidence="2">The sequence shown here is derived from an EMBL/GenBank/DDBJ whole genome shotgun (WGS) entry which is preliminary data.</text>
</comment>
<dbReference type="AlphaFoldDB" id="A0A562U2Z2"/>
<evidence type="ECO:0000313" key="2">
    <source>
        <dbReference type="EMBL" id="TWI99878.1"/>
    </source>
</evidence>
<evidence type="ECO:0000259" key="1">
    <source>
        <dbReference type="Pfam" id="PF12867"/>
    </source>
</evidence>
<accession>A0A562U2Z2</accession>
<sequence length="173" mass="19962">MNIARERIAIDAALDNYRKQLDTIPDEMFTLTPPEGGWSYAEVYSHILQATLGSVIALERCTHHNCKPTKDGLNLFGKFMLFTGVFPRVKMPEKVGTKMPALKISKEEARNLIIKCRKRIEDIAPLIKDALATSRHKHPRLGMLNAPQWFKFIRIHLQHHLKQLNRIRKKISN</sequence>
<dbReference type="InterPro" id="IPR034660">
    <property type="entry name" value="DinB/YfiT-like"/>
</dbReference>
<feature type="domain" description="DinB-like" evidence="1">
    <location>
        <begin position="10"/>
        <end position="164"/>
    </location>
</feature>
<dbReference type="Proteomes" id="UP000317010">
    <property type="component" value="Unassembled WGS sequence"/>
</dbReference>
<organism evidence="2 3">
    <name type="scientific">Mucilaginibacter frigoritolerans</name>
    <dbReference type="NCBI Taxonomy" id="652788"/>
    <lineage>
        <taxon>Bacteria</taxon>
        <taxon>Pseudomonadati</taxon>
        <taxon>Bacteroidota</taxon>
        <taxon>Sphingobacteriia</taxon>
        <taxon>Sphingobacteriales</taxon>
        <taxon>Sphingobacteriaceae</taxon>
        <taxon>Mucilaginibacter</taxon>
    </lineage>
</organism>
<gene>
    <name evidence="2" type="ORF">JN11_02293</name>
</gene>